<dbReference type="SUPFAM" id="SSF57829">
    <property type="entry name" value="Zn-binding ribosomal proteins"/>
    <property type="match status" value="1"/>
</dbReference>
<dbReference type="EMBL" id="SNRY01000260">
    <property type="protein sequence ID" value="KAA6343630.1"/>
    <property type="molecule type" value="Genomic_DNA"/>
</dbReference>
<dbReference type="AlphaFoldDB" id="A0A5J4SE61"/>
<gene>
    <name evidence="5" type="ORF">EZS27_008697</name>
</gene>
<keyword evidence="2 5" id="KW-0689">Ribosomal protein</keyword>
<reference evidence="5" key="1">
    <citation type="submission" date="2019-03" db="EMBL/GenBank/DDBJ databases">
        <title>Single cell metagenomics reveals metabolic interactions within the superorganism composed of flagellate Streblomastix strix and complex community of Bacteroidetes bacteria on its surface.</title>
        <authorList>
            <person name="Treitli S.C."/>
            <person name="Kolisko M."/>
            <person name="Husnik F."/>
            <person name="Keeling P."/>
            <person name="Hampl V."/>
        </authorList>
    </citation>
    <scope>NUCLEOTIDE SEQUENCE</scope>
    <source>
        <strain evidence="5">STM</strain>
    </source>
</reference>
<dbReference type="InterPro" id="IPR011332">
    <property type="entry name" value="Ribosomal_zn-bd"/>
</dbReference>
<dbReference type="NCBIfam" id="TIGR01031">
    <property type="entry name" value="rpmF_bact"/>
    <property type="match status" value="1"/>
</dbReference>
<dbReference type="GO" id="GO:0015934">
    <property type="term" value="C:large ribosomal subunit"/>
    <property type="evidence" value="ECO:0007669"/>
    <property type="project" value="InterPro"/>
</dbReference>
<evidence type="ECO:0000256" key="2">
    <source>
        <dbReference type="ARBA" id="ARBA00022980"/>
    </source>
</evidence>
<sequence length="62" mass="7056">MAHPKRRQSKTRTAKRRTHDKAELPTLAICSNCGEWHIYHTVCGACGYYRGKLAIEKKDVAV</sequence>
<dbReference type="HAMAP" id="MF_00340">
    <property type="entry name" value="Ribosomal_bL32"/>
    <property type="match status" value="1"/>
</dbReference>
<name>A0A5J4SE61_9ZZZZ</name>
<comment type="caution">
    <text evidence="5">The sequence shown here is derived from an EMBL/GenBank/DDBJ whole genome shotgun (WGS) entry which is preliminary data.</text>
</comment>
<evidence type="ECO:0000313" key="5">
    <source>
        <dbReference type="EMBL" id="KAA6343630.1"/>
    </source>
</evidence>
<feature type="region of interest" description="Disordered" evidence="4">
    <location>
        <begin position="1"/>
        <end position="20"/>
    </location>
</feature>
<dbReference type="InterPro" id="IPR044957">
    <property type="entry name" value="Ribosomal_bL32_bact"/>
</dbReference>
<dbReference type="InterPro" id="IPR002677">
    <property type="entry name" value="Ribosomal_bL32"/>
</dbReference>
<accession>A0A5J4SE61</accession>
<dbReference type="GO" id="GO:0003735">
    <property type="term" value="F:structural constituent of ribosome"/>
    <property type="evidence" value="ECO:0007669"/>
    <property type="project" value="InterPro"/>
</dbReference>
<dbReference type="GO" id="GO:0006412">
    <property type="term" value="P:translation"/>
    <property type="evidence" value="ECO:0007669"/>
    <property type="project" value="InterPro"/>
</dbReference>
<organism evidence="5">
    <name type="scientific">termite gut metagenome</name>
    <dbReference type="NCBI Taxonomy" id="433724"/>
    <lineage>
        <taxon>unclassified sequences</taxon>
        <taxon>metagenomes</taxon>
        <taxon>organismal metagenomes</taxon>
    </lineage>
</organism>
<evidence type="ECO:0000256" key="1">
    <source>
        <dbReference type="ARBA" id="ARBA00008560"/>
    </source>
</evidence>
<dbReference type="PANTHER" id="PTHR35534">
    <property type="entry name" value="50S RIBOSOMAL PROTEIN L32"/>
    <property type="match status" value="1"/>
</dbReference>
<keyword evidence="3" id="KW-0687">Ribonucleoprotein</keyword>
<evidence type="ECO:0000256" key="3">
    <source>
        <dbReference type="ARBA" id="ARBA00023274"/>
    </source>
</evidence>
<dbReference type="PANTHER" id="PTHR35534:SF1">
    <property type="entry name" value="LARGE RIBOSOMAL SUBUNIT PROTEIN BL32"/>
    <property type="match status" value="1"/>
</dbReference>
<protein>
    <submittedName>
        <fullName evidence="5">50S ribosomal protein L32</fullName>
    </submittedName>
</protein>
<evidence type="ECO:0000256" key="4">
    <source>
        <dbReference type="SAM" id="MobiDB-lite"/>
    </source>
</evidence>
<comment type="similarity">
    <text evidence="1">Belongs to the bacterial ribosomal protein bL32 family.</text>
</comment>
<feature type="compositionally biased region" description="Basic residues" evidence="4">
    <location>
        <begin position="1"/>
        <end position="19"/>
    </location>
</feature>
<proteinExistence type="inferred from homology"/>
<dbReference type="Pfam" id="PF01783">
    <property type="entry name" value="Ribosomal_L32p"/>
    <property type="match status" value="1"/>
</dbReference>